<organism evidence="1">
    <name type="scientific">Anguilla anguilla</name>
    <name type="common">European freshwater eel</name>
    <name type="synonym">Muraena anguilla</name>
    <dbReference type="NCBI Taxonomy" id="7936"/>
    <lineage>
        <taxon>Eukaryota</taxon>
        <taxon>Metazoa</taxon>
        <taxon>Chordata</taxon>
        <taxon>Craniata</taxon>
        <taxon>Vertebrata</taxon>
        <taxon>Euteleostomi</taxon>
        <taxon>Actinopterygii</taxon>
        <taxon>Neopterygii</taxon>
        <taxon>Teleostei</taxon>
        <taxon>Anguilliformes</taxon>
        <taxon>Anguillidae</taxon>
        <taxon>Anguilla</taxon>
    </lineage>
</organism>
<name>A0A0E9S3K0_ANGAN</name>
<evidence type="ECO:0000313" key="1">
    <source>
        <dbReference type="EMBL" id="JAH35846.1"/>
    </source>
</evidence>
<sequence length="58" mass="6668">MFSLWKGIEHCSVHARKCHAFKLKKGEKEVNLYTMKTTVTNVPLCLGPVFFKNISLEN</sequence>
<proteinExistence type="predicted"/>
<protein>
    <submittedName>
        <fullName evidence="1">Uncharacterized protein</fullName>
    </submittedName>
</protein>
<reference evidence="1" key="2">
    <citation type="journal article" date="2015" name="Fish Shellfish Immunol.">
        <title>Early steps in the European eel (Anguilla anguilla)-Vibrio vulnificus interaction in the gills: Role of the RtxA13 toxin.</title>
        <authorList>
            <person name="Callol A."/>
            <person name="Pajuelo D."/>
            <person name="Ebbesson L."/>
            <person name="Teles M."/>
            <person name="MacKenzie S."/>
            <person name="Amaro C."/>
        </authorList>
    </citation>
    <scope>NUCLEOTIDE SEQUENCE</scope>
</reference>
<accession>A0A0E9S3K0</accession>
<reference evidence="1" key="1">
    <citation type="submission" date="2014-11" db="EMBL/GenBank/DDBJ databases">
        <authorList>
            <person name="Amaro Gonzalez C."/>
        </authorList>
    </citation>
    <scope>NUCLEOTIDE SEQUENCE</scope>
</reference>
<dbReference type="AlphaFoldDB" id="A0A0E9S3K0"/>
<dbReference type="EMBL" id="GBXM01072731">
    <property type="protein sequence ID" value="JAH35846.1"/>
    <property type="molecule type" value="Transcribed_RNA"/>
</dbReference>